<dbReference type="EMBL" id="AAZJ01000004">
    <property type="protein sequence ID" value="EDK14045.1"/>
    <property type="molecule type" value="Genomic_DNA"/>
</dbReference>
<dbReference type="GO" id="GO:0016787">
    <property type="term" value="F:hydrolase activity"/>
    <property type="evidence" value="ECO:0007669"/>
    <property type="project" value="UniProtKB-KW"/>
</dbReference>
<dbReference type="PANTHER" id="PTHR47320:SF1">
    <property type="entry name" value="BIFUNCTIONAL URIDYLYLTRANSFERASE_URIDYLYL-REMOVING ENZYME"/>
    <property type="match status" value="1"/>
</dbReference>
<proteinExistence type="predicted"/>
<dbReference type="BioCyc" id="HINF375063:G119K-891-MONOMER"/>
<feature type="domain" description="ACT" evidence="2">
    <location>
        <begin position="1"/>
        <end position="58"/>
    </location>
</feature>
<keyword evidence="1" id="KW-0378">Hydrolase</keyword>
<organism evidence="3 4">
    <name type="scientific">Haemophilus influenzae 22.4-21</name>
    <dbReference type="NCBI Taxonomy" id="375063"/>
    <lineage>
        <taxon>Bacteria</taxon>
        <taxon>Pseudomonadati</taxon>
        <taxon>Pseudomonadota</taxon>
        <taxon>Gammaproteobacteria</taxon>
        <taxon>Pasteurellales</taxon>
        <taxon>Pasteurellaceae</taxon>
        <taxon>Haemophilus</taxon>
    </lineage>
</organism>
<reference evidence="3 4" key="1">
    <citation type="journal article" date="2007" name="Genome Biol.">
        <title>Characterization and modeling of the Haemophilus influenzae core and supragenomes based on the complete genomic sequences of Rd and 12 clinical nontypeable strains.</title>
        <authorList>
            <person name="Hogg J.S."/>
            <person name="Hu F.Z."/>
            <person name="Janto B."/>
            <person name="Boissy R."/>
            <person name="Hayes J."/>
            <person name="Keefe R."/>
            <person name="Post J.C."/>
            <person name="Ehrlich G.D."/>
        </authorList>
    </citation>
    <scope>NUCLEOTIDE SEQUENCE [LARGE SCALE GENOMIC DNA]</scope>
    <source>
        <strain evidence="3 4">22.4-21</strain>
    </source>
</reference>
<protein>
    <submittedName>
        <fullName evidence="3">PII uridylyl-transferase</fullName>
    </submittedName>
</protein>
<feature type="domain" description="ACT" evidence="2">
    <location>
        <begin position="88"/>
        <end position="131"/>
    </location>
</feature>
<dbReference type="AlphaFoldDB" id="A4NXG3"/>
<dbReference type="InterPro" id="IPR002912">
    <property type="entry name" value="ACT_dom"/>
</dbReference>
<dbReference type="Gene3D" id="3.30.70.260">
    <property type="match status" value="1"/>
</dbReference>
<name>A4NXG3_HAEIF</name>
<dbReference type="Proteomes" id="UP000005596">
    <property type="component" value="Unassembled WGS sequence"/>
</dbReference>
<dbReference type="GO" id="GO:0008773">
    <property type="term" value="F:[protein-PII] uridylyltransferase activity"/>
    <property type="evidence" value="ECO:0007669"/>
    <property type="project" value="InterPro"/>
</dbReference>
<evidence type="ECO:0000313" key="4">
    <source>
        <dbReference type="Proteomes" id="UP000005596"/>
    </source>
</evidence>
<dbReference type="PANTHER" id="PTHR47320">
    <property type="entry name" value="BIFUNCTIONAL URIDYLYLTRANSFERASE/URIDYLYL-REMOVING ENZYME"/>
    <property type="match status" value="1"/>
</dbReference>
<dbReference type="InterPro" id="IPR010043">
    <property type="entry name" value="UTase/UR"/>
</dbReference>
<sequence length="131" mass="15015">MAQKKFSIHDAQIITTQDGYVFDSFIITELNGELVEFDRRRELEQALTVALQSEKLPALSITPNRQLQHFTVQTDVRFLHENKKEHTEMELVALDKPGLLAQVSQIFTELNLNLLNAKITTVGEKAEDFLF</sequence>
<gene>
    <name evidence="3" type="ORF">CGSHiR3021_08116</name>
</gene>
<evidence type="ECO:0000256" key="1">
    <source>
        <dbReference type="ARBA" id="ARBA00022801"/>
    </source>
</evidence>
<accession>A4NXG3</accession>
<keyword evidence="3" id="KW-0808">Transferase</keyword>
<dbReference type="Pfam" id="PF01842">
    <property type="entry name" value="ACT"/>
    <property type="match status" value="1"/>
</dbReference>
<dbReference type="SUPFAM" id="SSF55021">
    <property type="entry name" value="ACT-like"/>
    <property type="match status" value="1"/>
</dbReference>
<dbReference type="CDD" id="cd04900">
    <property type="entry name" value="ACT_UUR-like_1"/>
    <property type="match status" value="1"/>
</dbReference>
<evidence type="ECO:0000313" key="3">
    <source>
        <dbReference type="EMBL" id="EDK14045.1"/>
    </source>
</evidence>
<dbReference type="CDD" id="cd04899">
    <property type="entry name" value="ACT_ACR-UUR-like_2"/>
    <property type="match status" value="1"/>
</dbReference>
<evidence type="ECO:0000259" key="2">
    <source>
        <dbReference type="PROSITE" id="PS51671"/>
    </source>
</evidence>
<dbReference type="PROSITE" id="PS51671">
    <property type="entry name" value="ACT"/>
    <property type="match status" value="2"/>
</dbReference>
<dbReference type="InterPro" id="IPR045865">
    <property type="entry name" value="ACT-like_dom_sf"/>
</dbReference>